<proteinExistence type="predicted"/>
<comment type="caution">
    <text evidence="1">The sequence shown here is derived from an EMBL/GenBank/DDBJ whole genome shotgun (WGS) entry which is preliminary data.</text>
</comment>
<sequence length="44" mass="4655">MKTRAAVAWGAGKPLTIEDVDLDGPRAGEVLVEVKATGICHTDY</sequence>
<accession>A0A1C3WAF2</accession>
<evidence type="ECO:0008006" key="3">
    <source>
        <dbReference type="Google" id="ProtNLM"/>
    </source>
</evidence>
<dbReference type="InterPro" id="IPR011032">
    <property type="entry name" value="GroES-like_sf"/>
</dbReference>
<dbReference type="AlphaFoldDB" id="A0A1C3WAF2"/>
<organism evidence="1 2">
    <name type="scientific">Cupriavidus phytorum</name>
    <dbReference type="NCBI Taxonomy" id="3024399"/>
    <lineage>
        <taxon>Bacteria</taxon>
        <taxon>Pseudomonadati</taxon>
        <taxon>Pseudomonadota</taxon>
        <taxon>Betaproteobacteria</taxon>
        <taxon>Burkholderiales</taxon>
        <taxon>Burkholderiaceae</taxon>
        <taxon>Cupriavidus</taxon>
    </lineage>
</organism>
<keyword evidence="2" id="KW-1185">Reference proteome</keyword>
<feature type="non-terminal residue" evidence="1">
    <location>
        <position position="44"/>
    </location>
</feature>
<reference evidence="1" key="1">
    <citation type="submission" date="2018-06" db="EMBL/GenBank/DDBJ databases">
        <title>Genomic Encyclopedia of Type Strains, Phase IV (KMG-V): Genome sequencing to study the core and pangenomes of soil and plant-associated prokaryotes.</title>
        <authorList>
            <person name="Whitman W."/>
        </authorList>
    </citation>
    <scope>NUCLEOTIDE SEQUENCE [LARGE SCALE GENOMIC DNA]</scope>
    <source>
        <strain evidence="1">MLR2-44</strain>
    </source>
</reference>
<gene>
    <name evidence="1" type="ORF">C7416_1211</name>
</gene>
<name>A0A1C3WAF2_9BURK</name>
<dbReference type="SUPFAM" id="SSF50129">
    <property type="entry name" value="GroES-like"/>
    <property type="match status" value="1"/>
</dbReference>
<protein>
    <recommendedName>
        <fullName evidence="3">Alcohol dehydrogenase-like protein</fullName>
    </recommendedName>
</protein>
<evidence type="ECO:0000313" key="1">
    <source>
        <dbReference type="EMBL" id="PZX21061.1"/>
    </source>
</evidence>
<dbReference type="EMBL" id="QKZN01000021">
    <property type="protein sequence ID" value="PZX21061.1"/>
    <property type="molecule type" value="Genomic_DNA"/>
</dbReference>
<dbReference type="Proteomes" id="UP000249638">
    <property type="component" value="Unassembled WGS sequence"/>
</dbReference>
<dbReference type="Gene3D" id="3.90.180.10">
    <property type="entry name" value="Medium-chain alcohol dehydrogenases, catalytic domain"/>
    <property type="match status" value="1"/>
</dbReference>
<evidence type="ECO:0000313" key="2">
    <source>
        <dbReference type="Proteomes" id="UP000249638"/>
    </source>
</evidence>